<dbReference type="Pfam" id="PF20230">
    <property type="entry name" value="DUF6588"/>
    <property type="match status" value="1"/>
</dbReference>
<name>A0ABU3D2I7_9FLAO</name>
<keyword evidence="3" id="KW-1185">Reference proteome</keyword>
<dbReference type="EMBL" id="JAVRHK010000002">
    <property type="protein sequence ID" value="MDT0675742.1"/>
    <property type="molecule type" value="Genomic_DNA"/>
</dbReference>
<dbReference type="RefSeq" id="WP_311502140.1">
    <property type="nucleotide sequence ID" value="NZ_JAVRHK010000002.1"/>
</dbReference>
<accession>A0ABU3D2I7</accession>
<proteinExistence type="predicted"/>
<dbReference type="InterPro" id="IPR046495">
    <property type="entry name" value="DUF6588"/>
</dbReference>
<organism evidence="2 3">
    <name type="scientific">Autumnicola musiva</name>
    <dbReference type="NCBI Taxonomy" id="3075589"/>
    <lineage>
        <taxon>Bacteria</taxon>
        <taxon>Pseudomonadati</taxon>
        <taxon>Bacteroidota</taxon>
        <taxon>Flavobacteriia</taxon>
        <taxon>Flavobacteriales</taxon>
        <taxon>Flavobacteriaceae</taxon>
        <taxon>Autumnicola</taxon>
    </lineage>
</organism>
<dbReference type="Proteomes" id="UP001262582">
    <property type="component" value="Unassembled WGS sequence"/>
</dbReference>
<feature type="chain" id="PRO_5047219204" evidence="1">
    <location>
        <begin position="22"/>
        <end position="324"/>
    </location>
</feature>
<evidence type="ECO:0000313" key="2">
    <source>
        <dbReference type="EMBL" id="MDT0675742.1"/>
    </source>
</evidence>
<reference evidence="2 3" key="1">
    <citation type="submission" date="2023-09" db="EMBL/GenBank/DDBJ databases">
        <authorList>
            <person name="Rey-Velasco X."/>
        </authorList>
    </citation>
    <scope>NUCLEOTIDE SEQUENCE [LARGE SCALE GENOMIC DNA]</scope>
    <source>
        <strain evidence="2 3">F117</strain>
    </source>
</reference>
<evidence type="ECO:0000256" key="1">
    <source>
        <dbReference type="SAM" id="SignalP"/>
    </source>
</evidence>
<evidence type="ECO:0000313" key="3">
    <source>
        <dbReference type="Proteomes" id="UP001262582"/>
    </source>
</evidence>
<protein>
    <submittedName>
        <fullName evidence="2">DUF6588 family protein</fullName>
    </submittedName>
</protein>
<comment type="caution">
    <text evidence="2">The sequence shown here is derived from an EMBL/GenBank/DDBJ whole genome shotgun (WGS) entry which is preliminary data.</text>
</comment>
<gene>
    <name evidence="2" type="ORF">RM539_03980</name>
</gene>
<feature type="signal peptide" evidence="1">
    <location>
        <begin position="1"/>
        <end position="21"/>
    </location>
</feature>
<keyword evidence="1" id="KW-0732">Signal</keyword>
<sequence>MKIIYKSVFLLSFLFSFNCYSQDNQDLIVADLLRIADGFADPAANSVAYQANGGWFSSAQSMDPWQFEVSVHGNAVFVPNSRKNYIIDNLEVLTIRGDESRAVVPTAFGSSSEVVFEGVYESALGDFPFDFEAIEGIDKSLVGHPFAQITVGLPAETEFAVRLMPAITVGDVKVNTYGAGVKHNFSQYLRFNEPEDFQFSAFVAYSLFDIQYEFTPLDLQPLVELNAIEVDADVWVAELLGSKRYADFEIFGALGVASSNFAYMMEGSGAALSDINSALGSLGDSEAQFKGDIGFNIYLNRFKISTMATAGRFFNLNLGLHFRI</sequence>